<evidence type="ECO:0000256" key="9">
    <source>
        <dbReference type="ARBA" id="ARBA00023065"/>
    </source>
</evidence>
<evidence type="ECO:0000256" key="11">
    <source>
        <dbReference type="ARBA" id="ARBA00023303"/>
    </source>
</evidence>
<comment type="subcellular location">
    <subcellularLocation>
        <location evidence="1">Membrane</location>
        <topology evidence="1">Multi-pass membrane protein</topology>
    </subcellularLocation>
</comment>
<evidence type="ECO:0000256" key="12">
    <source>
        <dbReference type="SAM" id="Phobius"/>
    </source>
</evidence>
<keyword evidence="7" id="KW-0630">Potassium</keyword>
<keyword evidence="3" id="KW-0633">Potassium transport</keyword>
<comment type="caution">
    <text evidence="14">The sequence shown here is derived from an EMBL/GenBank/DDBJ whole genome shotgun (WGS) entry which is preliminary data.</text>
</comment>
<evidence type="ECO:0000256" key="3">
    <source>
        <dbReference type="ARBA" id="ARBA00022538"/>
    </source>
</evidence>
<protein>
    <submittedName>
        <fullName evidence="14">Ion transporter</fullName>
    </submittedName>
</protein>
<dbReference type="PANTHER" id="PTHR11537:SF254">
    <property type="entry name" value="POTASSIUM VOLTAGE-GATED CHANNEL PROTEIN SHAB"/>
    <property type="match status" value="1"/>
</dbReference>
<feature type="domain" description="Ion transport" evidence="13">
    <location>
        <begin position="28"/>
        <end position="245"/>
    </location>
</feature>
<feature type="transmembrane region" description="Helical" evidence="12">
    <location>
        <begin position="29"/>
        <end position="48"/>
    </location>
</feature>
<dbReference type="InterPro" id="IPR028325">
    <property type="entry name" value="VG_K_chnl"/>
</dbReference>
<keyword evidence="4 12" id="KW-0812">Transmembrane</keyword>
<feature type="transmembrane region" description="Helical" evidence="12">
    <location>
        <begin position="212"/>
        <end position="240"/>
    </location>
</feature>
<keyword evidence="15" id="KW-1185">Reference proteome</keyword>
<evidence type="ECO:0000256" key="7">
    <source>
        <dbReference type="ARBA" id="ARBA00022958"/>
    </source>
</evidence>
<gene>
    <name evidence="14" type="ORF">GCM10007350_27220</name>
</gene>
<evidence type="ECO:0000256" key="6">
    <source>
        <dbReference type="ARBA" id="ARBA00022882"/>
    </source>
</evidence>
<dbReference type="Proteomes" id="UP000604737">
    <property type="component" value="Unassembled WGS sequence"/>
</dbReference>
<dbReference type="Gene3D" id="1.10.287.70">
    <property type="match status" value="1"/>
</dbReference>
<evidence type="ECO:0000313" key="15">
    <source>
        <dbReference type="Proteomes" id="UP000604737"/>
    </source>
</evidence>
<dbReference type="InterPro" id="IPR027359">
    <property type="entry name" value="Volt_channel_dom_sf"/>
</dbReference>
<keyword evidence="8 12" id="KW-1133">Transmembrane helix</keyword>
<dbReference type="InterPro" id="IPR005821">
    <property type="entry name" value="Ion_trans_dom"/>
</dbReference>
<evidence type="ECO:0000256" key="8">
    <source>
        <dbReference type="ARBA" id="ARBA00022989"/>
    </source>
</evidence>
<evidence type="ECO:0000256" key="4">
    <source>
        <dbReference type="ARBA" id="ARBA00022692"/>
    </source>
</evidence>
<evidence type="ECO:0000256" key="5">
    <source>
        <dbReference type="ARBA" id="ARBA00022826"/>
    </source>
</evidence>
<keyword evidence="2" id="KW-0813">Transport</keyword>
<feature type="transmembrane region" description="Helical" evidence="12">
    <location>
        <begin position="156"/>
        <end position="177"/>
    </location>
</feature>
<feature type="transmembrane region" description="Helical" evidence="12">
    <location>
        <begin position="90"/>
        <end position="111"/>
    </location>
</feature>
<dbReference type="PANTHER" id="PTHR11537">
    <property type="entry name" value="VOLTAGE-GATED POTASSIUM CHANNEL"/>
    <property type="match status" value="1"/>
</dbReference>
<keyword evidence="9" id="KW-0406">Ion transport</keyword>
<reference evidence="15" key="1">
    <citation type="journal article" date="2019" name="Int. J. Syst. Evol. Microbiol.">
        <title>The Global Catalogue of Microorganisms (GCM) 10K type strain sequencing project: providing services to taxonomists for standard genome sequencing and annotation.</title>
        <authorList>
            <consortium name="The Broad Institute Genomics Platform"/>
            <consortium name="The Broad Institute Genome Sequencing Center for Infectious Disease"/>
            <person name="Wu L."/>
            <person name="Ma J."/>
        </authorList>
    </citation>
    <scope>NUCLEOTIDE SEQUENCE [LARGE SCALE GENOMIC DNA]</scope>
    <source>
        <strain evidence="15">KCTC 23701</strain>
    </source>
</reference>
<keyword evidence="10 12" id="KW-0472">Membrane</keyword>
<sequence length="275" mass="30189">MPIPLKPASGWRHTCHTVIFEHDTPAGRAFDLCLLLAIVASVLTVMLDSVAGIRAQWGDLLTTLEWGFTLLFTVEYLLRVACVERPWRYVLSPLGVIDLLSILPTYLGLLLPQSIYYLSDIRVLRLLRVFRVLKLAGFLNAGSSITQALAASRRKITLFIYVMLMMAVVLGTLMYVIEGEANGFTSIPRGIYWAIVTLTTLGYGDLTPKTGLGQALAAVVTLMGYGILAVPTGIVTAEFARVRDDEARRRCPACNAAGHDGDALFCRRCGQRLPD</sequence>
<evidence type="ECO:0000256" key="1">
    <source>
        <dbReference type="ARBA" id="ARBA00004141"/>
    </source>
</evidence>
<accession>A0ABQ3H1N3</accession>
<dbReference type="EMBL" id="BMYO01000007">
    <property type="protein sequence ID" value="GHD65910.1"/>
    <property type="molecule type" value="Genomic_DNA"/>
</dbReference>
<keyword evidence="5" id="KW-0631">Potassium channel</keyword>
<evidence type="ECO:0000313" key="14">
    <source>
        <dbReference type="EMBL" id="GHD65910.1"/>
    </source>
</evidence>
<evidence type="ECO:0000259" key="13">
    <source>
        <dbReference type="Pfam" id="PF00520"/>
    </source>
</evidence>
<dbReference type="Gene3D" id="1.20.120.350">
    <property type="entry name" value="Voltage-gated potassium channels. Chain C"/>
    <property type="match status" value="1"/>
</dbReference>
<dbReference type="Pfam" id="PF00520">
    <property type="entry name" value="Ion_trans"/>
    <property type="match status" value="1"/>
</dbReference>
<dbReference type="PRINTS" id="PR00169">
    <property type="entry name" value="KCHANNEL"/>
</dbReference>
<name>A0ABQ3H1N3_9NEIS</name>
<dbReference type="SUPFAM" id="SSF81324">
    <property type="entry name" value="Voltage-gated potassium channels"/>
    <property type="match status" value="1"/>
</dbReference>
<organism evidence="14 15">
    <name type="scientific">Jeongeupia chitinilytica</name>
    <dbReference type="NCBI Taxonomy" id="1041641"/>
    <lineage>
        <taxon>Bacteria</taxon>
        <taxon>Pseudomonadati</taxon>
        <taxon>Pseudomonadota</taxon>
        <taxon>Betaproteobacteria</taxon>
        <taxon>Neisseriales</taxon>
        <taxon>Chitinibacteraceae</taxon>
        <taxon>Jeongeupia</taxon>
    </lineage>
</organism>
<dbReference type="RefSeq" id="WP_229797594.1">
    <property type="nucleotide sequence ID" value="NZ_BMYO01000007.1"/>
</dbReference>
<proteinExistence type="predicted"/>
<evidence type="ECO:0000256" key="2">
    <source>
        <dbReference type="ARBA" id="ARBA00022448"/>
    </source>
</evidence>
<keyword evidence="6" id="KW-0851">Voltage-gated channel</keyword>
<keyword evidence="11" id="KW-0407">Ion channel</keyword>
<evidence type="ECO:0000256" key="10">
    <source>
        <dbReference type="ARBA" id="ARBA00023136"/>
    </source>
</evidence>